<name>A0ABQ4S3N4_9HYPH</name>
<evidence type="ECO:0000259" key="3">
    <source>
        <dbReference type="Pfam" id="PF13505"/>
    </source>
</evidence>
<organism evidence="4 5">
    <name type="scientific">Methylobacterium iners</name>
    <dbReference type="NCBI Taxonomy" id="418707"/>
    <lineage>
        <taxon>Bacteria</taxon>
        <taxon>Pseudomonadati</taxon>
        <taxon>Pseudomonadota</taxon>
        <taxon>Alphaproteobacteria</taxon>
        <taxon>Hyphomicrobiales</taxon>
        <taxon>Methylobacteriaceae</taxon>
        <taxon>Methylobacterium</taxon>
    </lineage>
</organism>
<dbReference type="SUPFAM" id="SSF56925">
    <property type="entry name" value="OMPA-like"/>
    <property type="match status" value="1"/>
</dbReference>
<dbReference type="RefSeq" id="WP_238245874.1">
    <property type="nucleotide sequence ID" value="NZ_BPQP01000069.1"/>
</dbReference>
<reference evidence="4" key="2">
    <citation type="submission" date="2021-08" db="EMBL/GenBank/DDBJ databases">
        <authorList>
            <person name="Tani A."/>
            <person name="Ola A."/>
            <person name="Ogura Y."/>
            <person name="Katsura K."/>
            <person name="Hayashi T."/>
        </authorList>
    </citation>
    <scope>NUCLEOTIDE SEQUENCE</scope>
    <source>
        <strain evidence="4">DSM 19015</strain>
    </source>
</reference>
<gene>
    <name evidence="4" type="ORF">OCOJLMKI_4007</name>
</gene>
<proteinExistence type="predicted"/>
<dbReference type="InterPro" id="IPR011250">
    <property type="entry name" value="OMP/PagP_B-barrel"/>
</dbReference>
<evidence type="ECO:0000256" key="1">
    <source>
        <dbReference type="ARBA" id="ARBA00022729"/>
    </source>
</evidence>
<evidence type="ECO:0000313" key="5">
    <source>
        <dbReference type="Proteomes" id="UP001055125"/>
    </source>
</evidence>
<dbReference type="Proteomes" id="UP001055125">
    <property type="component" value="Unassembled WGS sequence"/>
</dbReference>
<dbReference type="Gene3D" id="2.40.160.20">
    <property type="match status" value="1"/>
</dbReference>
<dbReference type="EMBL" id="BPQP01000069">
    <property type="protein sequence ID" value="GJD96782.1"/>
    <property type="molecule type" value="Genomic_DNA"/>
</dbReference>
<dbReference type="Pfam" id="PF13505">
    <property type="entry name" value="OMP_b-brl"/>
    <property type="match status" value="1"/>
</dbReference>
<dbReference type="InterPro" id="IPR027385">
    <property type="entry name" value="Beta-barrel_OMP"/>
</dbReference>
<keyword evidence="5" id="KW-1185">Reference proteome</keyword>
<keyword evidence="1 2" id="KW-0732">Signal</keyword>
<feature type="domain" description="Outer membrane protein beta-barrel" evidence="3">
    <location>
        <begin position="47"/>
        <end position="235"/>
    </location>
</feature>
<comment type="caution">
    <text evidence="4">The sequence shown here is derived from an EMBL/GenBank/DDBJ whole genome shotgun (WGS) entry which is preliminary data.</text>
</comment>
<feature type="chain" id="PRO_5046417939" description="Outer membrane protein beta-barrel domain-containing protein" evidence="2">
    <location>
        <begin position="28"/>
        <end position="292"/>
    </location>
</feature>
<evidence type="ECO:0000256" key="2">
    <source>
        <dbReference type="SAM" id="SignalP"/>
    </source>
</evidence>
<sequence>MRRSKLYALVRSVTLVASVGAPCLAQAADLLPPPPPEPLPPPIEIGGGWYLRGDVGVGAVDIGKAQTTLLRGNLPDGYAFEQLGASDQFFAGGGVGYGFGFFRADVTAEYRSGTKLYAVDRFNGFFGDGTPGTGINKYDGKLSTVLVMANGYIDLGTWHGVTPFVGGGVGYAYHNVSNFSDVGAGTALGGFGTAPDKHSGSFAWAAHAGLAYSVTPNVQLELAYRYLHMGQAKTGNVACVNDPNCSLASYRFKDVTSQDVKIGMRWLLGGVAAAPLPPLAADYAPAPIIRKY</sequence>
<accession>A0ABQ4S3N4</accession>
<reference evidence="4" key="1">
    <citation type="journal article" date="2021" name="Front. Microbiol.">
        <title>Comprehensive Comparative Genomics and Phenotyping of Methylobacterium Species.</title>
        <authorList>
            <person name="Alessa O."/>
            <person name="Ogura Y."/>
            <person name="Fujitani Y."/>
            <person name="Takami H."/>
            <person name="Hayashi T."/>
            <person name="Sahin N."/>
            <person name="Tani A."/>
        </authorList>
    </citation>
    <scope>NUCLEOTIDE SEQUENCE</scope>
    <source>
        <strain evidence="4">DSM 19015</strain>
    </source>
</reference>
<evidence type="ECO:0000313" key="4">
    <source>
        <dbReference type="EMBL" id="GJD96782.1"/>
    </source>
</evidence>
<protein>
    <recommendedName>
        <fullName evidence="3">Outer membrane protein beta-barrel domain-containing protein</fullName>
    </recommendedName>
</protein>
<feature type="signal peptide" evidence="2">
    <location>
        <begin position="1"/>
        <end position="27"/>
    </location>
</feature>